<dbReference type="SUPFAM" id="SSF54197">
    <property type="entry name" value="HIT-like"/>
    <property type="match status" value="2"/>
</dbReference>
<accession>A0A2Z2HST9</accession>
<dbReference type="AlphaFoldDB" id="A0A2Z2HST9"/>
<evidence type="ECO:0008006" key="3">
    <source>
        <dbReference type="Google" id="ProtNLM"/>
    </source>
</evidence>
<dbReference type="RefSeq" id="WP_086888223.1">
    <property type="nucleotide sequence ID" value="NZ_CP019893.1"/>
</dbReference>
<dbReference type="Proteomes" id="UP000250088">
    <property type="component" value="Chromosome"/>
</dbReference>
<dbReference type="OrthoDB" id="7650at2157"/>
<gene>
    <name evidence="1" type="ORF">B1756_08900</name>
</gene>
<protein>
    <recommendedName>
        <fullName evidence="3">Galactose-1-phosphate uridylyltransferase</fullName>
    </recommendedName>
</protein>
<evidence type="ECO:0000313" key="2">
    <source>
        <dbReference type="Proteomes" id="UP000250088"/>
    </source>
</evidence>
<dbReference type="Gene3D" id="3.30.428.10">
    <property type="entry name" value="HIT-like"/>
    <property type="match status" value="2"/>
</dbReference>
<dbReference type="KEGG" id="naj:B1756_08900"/>
<evidence type="ECO:0000313" key="1">
    <source>
        <dbReference type="EMBL" id="ARS89843.1"/>
    </source>
</evidence>
<sequence length="333" mass="36731">MGLEFTAHTDEARFDSPMVDFEEDTVEIEFREDPLTGQQTRIVEQVFPGADERPDLPASVTDADGCFFCPDMVHDATPEYPEFVDADRLEVGDSVSFPNLFPYAEHANVVVLTEDHFLPIEEFSASVLGDGLANALEYVHAVSEHASPAFASINMNLLPSSGSSVVHPHMQAIVDDHGTNETRRRVTADREYLETNGQSYWDDLLEAERGGERYVGATGDVEWVAPFAPRHHWHVVGVADVTGLPAPDDDVVADLARGLENVLTYYGSLGLNAHNFTVHLHEGEASPVTVDVVARAPLSDHYVTDAFFMHTLHDERVVDVAPETYAPEVAEQF</sequence>
<proteinExistence type="predicted"/>
<reference evidence="2" key="1">
    <citation type="submission" date="2017-02" db="EMBL/GenBank/DDBJ databases">
        <title>Natronthermophilus aegyptiacus gen. nov.,sp. nov., an aerobic, extremely halophilic alkalithermophilic archaeon isolated from the athalassohaline Wadi An Natrun, Egypt.</title>
        <authorList>
            <person name="Zhao B."/>
        </authorList>
    </citation>
    <scope>NUCLEOTIDE SEQUENCE [LARGE SCALE GENOMIC DNA]</scope>
    <source>
        <strain evidence="2">JW/NM-HA 15</strain>
    </source>
</reference>
<dbReference type="InterPro" id="IPR036265">
    <property type="entry name" value="HIT-like_sf"/>
</dbReference>
<dbReference type="EMBL" id="CP019893">
    <property type="protein sequence ID" value="ARS89843.1"/>
    <property type="molecule type" value="Genomic_DNA"/>
</dbReference>
<organism evidence="1 2">
    <name type="scientific">Natrarchaeobaculum aegyptiacum</name>
    <dbReference type="NCBI Taxonomy" id="745377"/>
    <lineage>
        <taxon>Archaea</taxon>
        <taxon>Methanobacteriati</taxon>
        <taxon>Methanobacteriota</taxon>
        <taxon>Stenosarchaea group</taxon>
        <taxon>Halobacteria</taxon>
        <taxon>Halobacteriales</taxon>
        <taxon>Natrialbaceae</taxon>
        <taxon>Natrarchaeobaculum</taxon>
    </lineage>
</organism>
<keyword evidence="2" id="KW-1185">Reference proteome</keyword>
<dbReference type="GeneID" id="32894194"/>
<name>A0A2Z2HST9_9EURY</name>